<keyword evidence="3" id="KW-1185">Reference proteome</keyword>
<dbReference type="OrthoDB" id="7577373at2759"/>
<evidence type="ECO:0000313" key="2">
    <source>
        <dbReference type="EMBL" id="CAD1480409.1"/>
    </source>
</evidence>
<comment type="caution">
    <text evidence="2">The sequence shown here is derived from an EMBL/GenBank/DDBJ whole genome shotgun (WGS) entry which is preliminary data.</text>
</comment>
<protein>
    <submittedName>
        <fullName evidence="2">Uncharacterized protein</fullName>
    </submittedName>
</protein>
<dbReference type="EMBL" id="CAJDYZ010011984">
    <property type="protein sequence ID" value="CAD1480409.1"/>
    <property type="molecule type" value="Genomic_DNA"/>
</dbReference>
<evidence type="ECO:0000256" key="1">
    <source>
        <dbReference type="SAM" id="MobiDB-lite"/>
    </source>
</evidence>
<accession>A0A6V7HI73</accession>
<dbReference type="Proteomes" id="UP000752696">
    <property type="component" value="Unassembled WGS sequence"/>
</dbReference>
<dbReference type="AlphaFoldDB" id="A0A6V7HI73"/>
<reference evidence="2" key="1">
    <citation type="submission" date="2020-07" db="EMBL/GenBank/DDBJ databases">
        <authorList>
            <person name="Nazaruddin N."/>
        </authorList>
    </citation>
    <scope>NUCLEOTIDE SEQUENCE</scope>
</reference>
<proteinExistence type="predicted"/>
<name>A0A6V7HI73_9HYME</name>
<gene>
    <name evidence="2" type="ORF">MHI_LOCUS935719</name>
</gene>
<feature type="region of interest" description="Disordered" evidence="1">
    <location>
        <begin position="128"/>
        <end position="148"/>
    </location>
</feature>
<feature type="non-terminal residue" evidence="2">
    <location>
        <position position="148"/>
    </location>
</feature>
<organism evidence="2 3">
    <name type="scientific">Heterotrigona itama</name>
    <dbReference type="NCBI Taxonomy" id="395501"/>
    <lineage>
        <taxon>Eukaryota</taxon>
        <taxon>Metazoa</taxon>
        <taxon>Ecdysozoa</taxon>
        <taxon>Arthropoda</taxon>
        <taxon>Hexapoda</taxon>
        <taxon>Insecta</taxon>
        <taxon>Pterygota</taxon>
        <taxon>Neoptera</taxon>
        <taxon>Endopterygota</taxon>
        <taxon>Hymenoptera</taxon>
        <taxon>Apocrita</taxon>
        <taxon>Aculeata</taxon>
        <taxon>Apoidea</taxon>
        <taxon>Anthophila</taxon>
        <taxon>Apidae</taxon>
        <taxon>Heterotrigona</taxon>
    </lineage>
</organism>
<evidence type="ECO:0000313" key="3">
    <source>
        <dbReference type="Proteomes" id="UP000752696"/>
    </source>
</evidence>
<sequence>TFKPLLEAADTTGYFEKGKPTISSAIPSRSNVTPPQLGSNVSDRGCCSWRQTCCDGVCCSRIGNCCSTGSGSPYRPLERPVPTYGYGYDQPAMPSYAVGMTGATMPDRVPCTTRKEKLPMCFGGDCQDSIESTEKPEEGQLSPRQSER</sequence>